<feature type="compositionally biased region" description="Polar residues" evidence="6">
    <location>
        <begin position="1"/>
        <end position="10"/>
    </location>
</feature>
<dbReference type="GO" id="GO:0000981">
    <property type="term" value="F:DNA-binding transcription factor activity, RNA polymerase II-specific"/>
    <property type="evidence" value="ECO:0007669"/>
    <property type="project" value="TreeGrafter"/>
</dbReference>
<dbReference type="Pfam" id="PF00319">
    <property type="entry name" value="SRF-TF"/>
    <property type="match status" value="1"/>
</dbReference>
<evidence type="ECO:0000256" key="5">
    <source>
        <dbReference type="ARBA" id="ARBA00023242"/>
    </source>
</evidence>
<dbReference type="Gene3D" id="3.40.1810.10">
    <property type="entry name" value="Transcription factor, MADS-box"/>
    <property type="match status" value="1"/>
</dbReference>
<reference evidence="8" key="1">
    <citation type="submission" date="2019-09" db="EMBL/GenBank/DDBJ databases">
        <title>Draft genome information of white flower Hibiscus syriacus.</title>
        <authorList>
            <person name="Kim Y.-M."/>
        </authorList>
    </citation>
    <scope>NUCLEOTIDE SEQUENCE [LARGE SCALE GENOMIC DNA]</scope>
    <source>
        <strain evidence="8">YM2019G1</strain>
    </source>
</reference>
<dbReference type="SUPFAM" id="SSF55455">
    <property type="entry name" value="SRF-like"/>
    <property type="match status" value="1"/>
</dbReference>
<gene>
    <name evidence="8" type="ORF">F3Y22_tig00016850pilonHSYRG00008</name>
</gene>
<evidence type="ECO:0000259" key="7">
    <source>
        <dbReference type="PROSITE" id="PS50066"/>
    </source>
</evidence>
<name>A0A6A3BWX4_HIBSY</name>
<dbReference type="PANTHER" id="PTHR11945:SF828">
    <property type="entry name" value="AGAMOUS-LIKE MADS-BOX PROTEIN AGL62"/>
    <property type="match status" value="1"/>
</dbReference>
<keyword evidence="2" id="KW-0805">Transcription regulation</keyword>
<evidence type="ECO:0000256" key="2">
    <source>
        <dbReference type="ARBA" id="ARBA00023015"/>
    </source>
</evidence>
<dbReference type="GO" id="GO:0000978">
    <property type="term" value="F:RNA polymerase II cis-regulatory region sequence-specific DNA binding"/>
    <property type="evidence" value="ECO:0007669"/>
    <property type="project" value="TreeGrafter"/>
</dbReference>
<dbReference type="Proteomes" id="UP000436088">
    <property type="component" value="Unassembled WGS sequence"/>
</dbReference>
<dbReference type="SMART" id="SM00432">
    <property type="entry name" value="MADS"/>
    <property type="match status" value="1"/>
</dbReference>
<evidence type="ECO:0000313" key="8">
    <source>
        <dbReference type="EMBL" id="KAE8721094.1"/>
    </source>
</evidence>
<dbReference type="PRINTS" id="PR00404">
    <property type="entry name" value="MADSDOMAIN"/>
</dbReference>
<comment type="caution">
    <text evidence="8">The sequence shown here is derived from an EMBL/GenBank/DDBJ whole genome shotgun (WGS) entry which is preliminary data.</text>
</comment>
<keyword evidence="4" id="KW-0804">Transcription</keyword>
<feature type="region of interest" description="Disordered" evidence="6">
    <location>
        <begin position="1"/>
        <end position="27"/>
    </location>
</feature>
<dbReference type="GO" id="GO:0046983">
    <property type="term" value="F:protein dimerization activity"/>
    <property type="evidence" value="ECO:0007669"/>
    <property type="project" value="InterPro"/>
</dbReference>
<dbReference type="GO" id="GO:0005634">
    <property type="term" value="C:nucleus"/>
    <property type="evidence" value="ECO:0007669"/>
    <property type="project" value="UniProtKB-SubCell"/>
</dbReference>
<feature type="compositionally biased region" description="Basic residues" evidence="6">
    <location>
        <begin position="11"/>
        <end position="21"/>
    </location>
</feature>
<evidence type="ECO:0000313" key="9">
    <source>
        <dbReference type="Proteomes" id="UP000436088"/>
    </source>
</evidence>
<sequence>MDNNAMPNATQKKKTRSSRGRQRIEIKKLEDESKRQVTFSKRRKGLFKKAKALSTLCGVEVGIVTISKSGRFYVTDNIDAVLEAESSSSSLDHGIEERRVNAVRLEELSVQESSSSLPFVAAQQSPSLSPFVRELDSSCFRPFFADQDSSSLWPLLAEEYKSDINKHFEEIF</sequence>
<protein>
    <submittedName>
        <fullName evidence="8">MADS-box transcription factor 23</fullName>
    </submittedName>
</protein>
<accession>A0A6A3BWX4</accession>
<dbReference type="EMBL" id="VEPZ02000643">
    <property type="protein sequence ID" value="KAE8721094.1"/>
    <property type="molecule type" value="Genomic_DNA"/>
</dbReference>
<dbReference type="AlphaFoldDB" id="A0A6A3BWX4"/>
<keyword evidence="9" id="KW-1185">Reference proteome</keyword>
<dbReference type="InterPro" id="IPR036879">
    <property type="entry name" value="TF_MADSbox_sf"/>
</dbReference>
<keyword evidence="5" id="KW-0539">Nucleus</keyword>
<dbReference type="PROSITE" id="PS50066">
    <property type="entry name" value="MADS_BOX_2"/>
    <property type="match status" value="1"/>
</dbReference>
<feature type="domain" description="MADS-box" evidence="7">
    <location>
        <begin position="19"/>
        <end position="79"/>
    </location>
</feature>
<evidence type="ECO:0000256" key="3">
    <source>
        <dbReference type="ARBA" id="ARBA00023125"/>
    </source>
</evidence>
<dbReference type="PANTHER" id="PTHR11945">
    <property type="entry name" value="MADS BOX PROTEIN"/>
    <property type="match status" value="1"/>
</dbReference>
<keyword evidence="3" id="KW-0238">DNA-binding</keyword>
<evidence type="ECO:0000256" key="1">
    <source>
        <dbReference type="ARBA" id="ARBA00004123"/>
    </source>
</evidence>
<evidence type="ECO:0000256" key="4">
    <source>
        <dbReference type="ARBA" id="ARBA00023163"/>
    </source>
</evidence>
<comment type="subcellular location">
    <subcellularLocation>
        <location evidence="1">Nucleus</location>
    </subcellularLocation>
</comment>
<evidence type="ECO:0000256" key="6">
    <source>
        <dbReference type="SAM" id="MobiDB-lite"/>
    </source>
</evidence>
<organism evidence="8 9">
    <name type="scientific">Hibiscus syriacus</name>
    <name type="common">Rose of Sharon</name>
    <dbReference type="NCBI Taxonomy" id="106335"/>
    <lineage>
        <taxon>Eukaryota</taxon>
        <taxon>Viridiplantae</taxon>
        <taxon>Streptophyta</taxon>
        <taxon>Embryophyta</taxon>
        <taxon>Tracheophyta</taxon>
        <taxon>Spermatophyta</taxon>
        <taxon>Magnoliopsida</taxon>
        <taxon>eudicotyledons</taxon>
        <taxon>Gunneridae</taxon>
        <taxon>Pentapetalae</taxon>
        <taxon>rosids</taxon>
        <taxon>malvids</taxon>
        <taxon>Malvales</taxon>
        <taxon>Malvaceae</taxon>
        <taxon>Malvoideae</taxon>
        <taxon>Hibiscus</taxon>
    </lineage>
</organism>
<dbReference type="InterPro" id="IPR002100">
    <property type="entry name" value="TF_MADSbox"/>
</dbReference>
<proteinExistence type="predicted"/>